<comment type="caution">
    <text evidence="1">The sequence shown here is derived from an EMBL/GenBank/DDBJ whole genome shotgun (WGS) entry which is preliminary data.</text>
</comment>
<evidence type="ECO:0000313" key="1">
    <source>
        <dbReference type="EMBL" id="KAK8835868.1"/>
    </source>
</evidence>
<protein>
    <submittedName>
        <fullName evidence="1">Uncharacterized protein</fullName>
    </submittedName>
</protein>
<evidence type="ECO:0000313" key="2">
    <source>
        <dbReference type="Proteomes" id="UP001470230"/>
    </source>
</evidence>
<name>A0ABR2GPJ7_9EUKA</name>
<dbReference type="EMBL" id="JAPFFF010000073">
    <property type="protein sequence ID" value="KAK8835868.1"/>
    <property type="molecule type" value="Genomic_DNA"/>
</dbReference>
<keyword evidence="2" id="KW-1185">Reference proteome</keyword>
<gene>
    <name evidence="1" type="ORF">M9Y10_040425</name>
</gene>
<reference evidence="1 2" key="1">
    <citation type="submission" date="2024-04" db="EMBL/GenBank/DDBJ databases">
        <title>Tritrichomonas musculus Genome.</title>
        <authorList>
            <person name="Alves-Ferreira E."/>
            <person name="Grigg M."/>
            <person name="Lorenzi H."/>
            <person name="Galac M."/>
        </authorList>
    </citation>
    <scope>NUCLEOTIDE SEQUENCE [LARGE SCALE GENOMIC DNA]</scope>
    <source>
        <strain evidence="1 2">EAF2021</strain>
    </source>
</reference>
<accession>A0ABR2GPJ7</accession>
<proteinExistence type="predicted"/>
<sequence length="53" mass="6086">MELVARQGVDHHRLPELHAQPAVLHSSIEGRETVLLATDVVENLWLRQFFVVQ</sequence>
<organism evidence="1 2">
    <name type="scientific">Tritrichomonas musculus</name>
    <dbReference type="NCBI Taxonomy" id="1915356"/>
    <lineage>
        <taxon>Eukaryota</taxon>
        <taxon>Metamonada</taxon>
        <taxon>Parabasalia</taxon>
        <taxon>Tritrichomonadida</taxon>
        <taxon>Tritrichomonadidae</taxon>
        <taxon>Tritrichomonas</taxon>
    </lineage>
</organism>
<dbReference type="Proteomes" id="UP001470230">
    <property type="component" value="Unassembled WGS sequence"/>
</dbReference>